<dbReference type="AlphaFoldDB" id="A0A9D1YQJ4"/>
<reference evidence="2" key="2">
    <citation type="submission" date="2021-04" db="EMBL/GenBank/DDBJ databases">
        <authorList>
            <person name="Gilroy R."/>
        </authorList>
    </citation>
    <scope>NUCLEOTIDE SEQUENCE</scope>
    <source>
        <strain evidence="2">ChiSxjej3B15-24422</strain>
    </source>
</reference>
<organism evidence="2 3">
    <name type="scientific">Candidatus Eisenbergiella pullistercoris</name>
    <dbReference type="NCBI Taxonomy" id="2838555"/>
    <lineage>
        <taxon>Bacteria</taxon>
        <taxon>Bacillati</taxon>
        <taxon>Bacillota</taxon>
        <taxon>Clostridia</taxon>
        <taxon>Lachnospirales</taxon>
        <taxon>Lachnospiraceae</taxon>
        <taxon>Eisenbergiella</taxon>
    </lineage>
</organism>
<keyword evidence="1" id="KW-0472">Membrane</keyword>
<feature type="transmembrane region" description="Helical" evidence="1">
    <location>
        <begin position="5"/>
        <end position="26"/>
    </location>
</feature>
<dbReference type="Proteomes" id="UP000824007">
    <property type="component" value="Unassembled WGS sequence"/>
</dbReference>
<proteinExistence type="predicted"/>
<feature type="transmembrane region" description="Helical" evidence="1">
    <location>
        <begin position="90"/>
        <end position="115"/>
    </location>
</feature>
<dbReference type="EMBL" id="DXDD01000114">
    <property type="protein sequence ID" value="HIY60852.1"/>
    <property type="molecule type" value="Genomic_DNA"/>
</dbReference>
<feature type="transmembrane region" description="Helical" evidence="1">
    <location>
        <begin position="121"/>
        <end position="140"/>
    </location>
</feature>
<dbReference type="PROSITE" id="PS51257">
    <property type="entry name" value="PROKAR_LIPOPROTEIN"/>
    <property type="match status" value="1"/>
</dbReference>
<keyword evidence="1" id="KW-1133">Transmembrane helix</keyword>
<accession>A0A9D1YQJ4</accession>
<evidence type="ECO:0000313" key="2">
    <source>
        <dbReference type="EMBL" id="HIY60852.1"/>
    </source>
</evidence>
<feature type="transmembrane region" description="Helical" evidence="1">
    <location>
        <begin position="32"/>
        <end position="55"/>
    </location>
</feature>
<comment type="caution">
    <text evidence="2">The sequence shown here is derived from an EMBL/GenBank/DDBJ whole genome shotgun (WGS) entry which is preliminary data.</text>
</comment>
<evidence type="ECO:0000256" key="1">
    <source>
        <dbReference type="SAM" id="Phobius"/>
    </source>
</evidence>
<evidence type="ECO:0000313" key="3">
    <source>
        <dbReference type="Proteomes" id="UP000824007"/>
    </source>
</evidence>
<protein>
    <recommendedName>
        <fullName evidence="4">Lipoprotein</fullName>
    </recommendedName>
</protein>
<name>A0A9D1YQJ4_9FIRM</name>
<reference evidence="2" key="1">
    <citation type="journal article" date="2021" name="PeerJ">
        <title>Extensive microbial diversity within the chicken gut microbiome revealed by metagenomics and culture.</title>
        <authorList>
            <person name="Gilroy R."/>
            <person name="Ravi A."/>
            <person name="Getino M."/>
            <person name="Pursley I."/>
            <person name="Horton D.L."/>
            <person name="Alikhan N.F."/>
            <person name="Baker D."/>
            <person name="Gharbi K."/>
            <person name="Hall N."/>
            <person name="Watson M."/>
            <person name="Adriaenssens E.M."/>
            <person name="Foster-Nyarko E."/>
            <person name="Jarju S."/>
            <person name="Secka A."/>
            <person name="Antonio M."/>
            <person name="Oren A."/>
            <person name="Chaudhuri R.R."/>
            <person name="La Ragione R."/>
            <person name="Hildebrand F."/>
            <person name="Pallen M.J."/>
        </authorList>
    </citation>
    <scope>NUCLEOTIDE SEQUENCE</scope>
    <source>
        <strain evidence="2">ChiSxjej3B15-24422</strain>
    </source>
</reference>
<gene>
    <name evidence="2" type="ORF">H9831_09265</name>
</gene>
<sequence length="147" mass="16712">MKKSYFITGAVYLAFGCLMLTVALFTESRLEGILFGLAGAGIVPGIQMIVQYFYWSRPQNRQRYQEKREQERIEKHDERKERLRDRAGRYAYALGLVALSLSILVFSALGALGVVQQSGPVLLFLGGYLIFQIAAGEVFYRTLQKKY</sequence>
<evidence type="ECO:0008006" key="4">
    <source>
        <dbReference type="Google" id="ProtNLM"/>
    </source>
</evidence>
<keyword evidence="1" id="KW-0812">Transmembrane</keyword>